<accession>A0A371FPH6</accession>
<dbReference type="InterPro" id="IPR025452">
    <property type="entry name" value="DUF4218"/>
</dbReference>
<reference evidence="2" key="1">
    <citation type="submission" date="2018-05" db="EMBL/GenBank/DDBJ databases">
        <title>Draft genome of Mucuna pruriens seed.</title>
        <authorList>
            <person name="Nnadi N.E."/>
            <person name="Vos R."/>
            <person name="Hasami M.H."/>
            <person name="Devisetty U.K."/>
            <person name="Aguiy J.C."/>
        </authorList>
    </citation>
    <scope>NUCLEOTIDE SEQUENCE [LARGE SCALE GENOMIC DNA]</scope>
    <source>
        <strain evidence="2">JCA_2017</strain>
    </source>
</reference>
<evidence type="ECO:0000259" key="1">
    <source>
        <dbReference type="Pfam" id="PF13960"/>
    </source>
</evidence>
<organism evidence="2 3">
    <name type="scientific">Mucuna pruriens</name>
    <name type="common">Velvet bean</name>
    <name type="synonym">Dolichos pruriens</name>
    <dbReference type="NCBI Taxonomy" id="157652"/>
    <lineage>
        <taxon>Eukaryota</taxon>
        <taxon>Viridiplantae</taxon>
        <taxon>Streptophyta</taxon>
        <taxon>Embryophyta</taxon>
        <taxon>Tracheophyta</taxon>
        <taxon>Spermatophyta</taxon>
        <taxon>Magnoliopsida</taxon>
        <taxon>eudicotyledons</taxon>
        <taxon>Gunneridae</taxon>
        <taxon>Pentapetalae</taxon>
        <taxon>rosids</taxon>
        <taxon>fabids</taxon>
        <taxon>Fabales</taxon>
        <taxon>Fabaceae</taxon>
        <taxon>Papilionoideae</taxon>
        <taxon>50 kb inversion clade</taxon>
        <taxon>NPAAA clade</taxon>
        <taxon>indigoferoid/millettioid clade</taxon>
        <taxon>Phaseoleae</taxon>
        <taxon>Mucuna</taxon>
    </lineage>
</organism>
<name>A0A371FPH6_MUCPR</name>
<feature type="non-terminal residue" evidence="2">
    <location>
        <position position="1"/>
    </location>
</feature>
<sequence>MCNKNWSPLRANERPKKNMSCMIFPTTKSALYRPRWTIFSLYFHKVIEQDEILELVVGFGEVISPPTHPIGAISTFSNEKDILQGILKVDELEQLQSRVVLTLCHMEMLFPPFFSIVMIPSWEDLPILMGVSIERYLGKLKSYDTTKKKYDLATEISTELIQSLIATDFVTRCVILILVTELETEKFRR</sequence>
<dbReference type="AlphaFoldDB" id="A0A371FPH6"/>
<proteinExistence type="predicted"/>
<dbReference type="Pfam" id="PF13960">
    <property type="entry name" value="DUF4218"/>
    <property type="match status" value="1"/>
</dbReference>
<comment type="caution">
    <text evidence="2">The sequence shown here is derived from an EMBL/GenBank/DDBJ whole genome shotgun (WGS) entry which is preliminary data.</text>
</comment>
<feature type="domain" description="DUF4218" evidence="1">
    <location>
        <begin position="86"/>
        <end position="119"/>
    </location>
</feature>
<evidence type="ECO:0000313" key="2">
    <source>
        <dbReference type="EMBL" id="RDX79973.1"/>
    </source>
</evidence>
<evidence type="ECO:0000313" key="3">
    <source>
        <dbReference type="Proteomes" id="UP000257109"/>
    </source>
</evidence>
<gene>
    <name evidence="2" type="ORF">CR513_39534</name>
</gene>
<dbReference type="EMBL" id="QJKJ01008375">
    <property type="protein sequence ID" value="RDX79973.1"/>
    <property type="molecule type" value="Genomic_DNA"/>
</dbReference>
<protein>
    <recommendedName>
        <fullName evidence="1">DUF4218 domain-containing protein</fullName>
    </recommendedName>
</protein>
<dbReference type="Proteomes" id="UP000257109">
    <property type="component" value="Unassembled WGS sequence"/>
</dbReference>
<keyword evidence="3" id="KW-1185">Reference proteome</keyword>